<dbReference type="InterPro" id="IPR003737">
    <property type="entry name" value="GlcNAc_PI_deacetylase-related"/>
</dbReference>
<protein>
    <recommendedName>
        <fullName evidence="2">N-acetylglucosaminylphosphatidylinositol deacetylase</fullName>
        <ecNumber evidence="2">3.5.1.89</ecNumber>
    </recommendedName>
</protein>
<dbReference type="OrthoDB" id="440160at2759"/>
<comment type="similarity">
    <text evidence="1">Belongs to the PIGL family.</text>
</comment>
<name>A0A9P4LHD9_9PLEO</name>
<evidence type="ECO:0000256" key="2">
    <source>
        <dbReference type="ARBA" id="ARBA00012176"/>
    </source>
</evidence>
<dbReference type="PANTHER" id="PTHR12993">
    <property type="entry name" value="N-ACETYLGLUCOSAMINYL-PHOSPHATIDYLINOSITOL DE-N-ACETYLASE-RELATED"/>
    <property type="match status" value="1"/>
</dbReference>
<dbReference type="InterPro" id="IPR024078">
    <property type="entry name" value="LmbE-like_dom_sf"/>
</dbReference>
<dbReference type="GO" id="GO:0005783">
    <property type="term" value="C:endoplasmic reticulum"/>
    <property type="evidence" value="ECO:0007669"/>
    <property type="project" value="TreeGrafter"/>
</dbReference>
<proteinExistence type="inferred from homology"/>
<dbReference type="Proteomes" id="UP000799777">
    <property type="component" value="Unassembled WGS sequence"/>
</dbReference>
<comment type="caution">
    <text evidence="3">The sequence shown here is derived from an EMBL/GenBank/DDBJ whole genome shotgun (WGS) entry which is preliminary data.</text>
</comment>
<gene>
    <name evidence="3" type="ORF">EK21DRAFT_79514</name>
</gene>
<accession>A0A9P4LHD9</accession>
<dbReference type="EMBL" id="ML978310">
    <property type="protein sequence ID" value="KAF2024074.1"/>
    <property type="molecule type" value="Genomic_DNA"/>
</dbReference>
<dbReference type="GO" id="GO:0000225">
    <property type="term" value="F:N-acetylglucosaminylphosphatidylinositol deacetylase activity"/>
    <property type="evidence" value="ECO:0007669"/>
    <property type="project" value="UniProtKB-EC"/>
</dbReference>
<evidence type="ECO:0000313" key="4">
    <source>
        <dbReference type="Proteomes" id="UP000799777"/>
    </source>
</evidence>
<dbReference type="SUPFAM" id="SSF102588">
    <property type="entry name" value="LmbE-like"/>
    <property type="match status" value="1"/>
</dbReference>
<evidence type="ECO:0000313" key="3">
    <source>
        <dbReference type="EMBL" id="KAF2024074.1"/>
    </source>
</evidence>
<dbReference type="EC" id="3.5.1.89" evidence="2"/>
<organism evidence="3 4">
    <name type="scientific">Setomelanomma holmii</name>
    <dbReference type="NCBI Taxonomy" id="210430"/>
    <lineage>
        <taxon>Eukaryota</taxon>
        <taxon>Fungi</taxon>
        <taxon>Dikarya</taxon>
        <taxon>Ascomycota</taxon>
        <taxon>Pezizomycotina</taxon>
        <taxon>Dothideomycetes</taxon>
        <taxon>Pleosporomycetidae</taxon>
        <taxon>Pleosporales</taxon>
        <taxon>Pleosporineae</taxon>
        <taxon>Phaeosphaeriaceae</taxon>
        <taxon>Setomelanomma</taxon>
    </lineage>
</organism>
<evidence type="ECO:0000256" key="1">
    <source>
        <dbReference type="ARBA" id="ARBA00006066"/>
    </source>
</evidence>
<sequence length="279" mass="31043">MDWLVWASVPLIFVGFWMYTSTLSASFPTLKNKRVLLLIAHPDDEAMFFAPALLALTRPENGNHVKILCLSSGDSDGLGEVRKKELVKSGLQLGIGSKDDILIIEDKNFPDSMTVTWHPRLISNLLTAAFAPKIASVSSKEAPQATIDAIVTFDADGVSSHPNHKSLYNGAHAFLKALMHRHTGWECPIKLYTLTSTTIARKYISLLDAPATIVGAIMRKKELGDYPTPLLFVSSPVGYRKAQAAMTTAHQSQMRWFRWGWISLSRYMVINDLKKEKTL</sequence>
<dbReference type="Pfam" id="PF02585">
    <property type="entry name" value="PIG-L"/>
    <property type="match status" value="1"/>
</dbReference>
<keyword evidence="4" id="KW-1185">Reference proteome</keyword>
<dbReference type="AlphaFoldDB" id="A0A9P4LHD9"/>
<dbReference type="Gene3D" id="3.40.50.10320">
    <property type="entry name" value="LmbE-like"/>
    <property type="match status" value="1"/>
</dbReference>
<reference evidence="3" key="1">
    <citation type="journal article" date="2020" name="Stud. Mycol.">
        <title>101 Dothideomycetes genomes: a test case for predicting lifestyles and emergence of pathogens.</title>
        <authorList>
            <person name="Haridas S."/>
            <person name="Albert R."/>
            <person name="Binder M."/>
            <person name="Bloem J."/>
            <person name="Labutti K."/>
            <person name="Salamov A."/>
            <person name="Andreopoulos B."/>
            <person name="Baker S."/>
            <person name="Barry K."/>
            <person name="Bills G."/>
            <person name="Bluhm B."/>
            <person name="Cannon C."/>
            <person name="Castanera R."/>
            <person name="Culley D."/>
            <person name="Daum C."/>
            <person name="Ezra D."/>
            <person name="Gonzalez J."/>
            <person name="Henrissat B."/>
            <person name="Kuo A."/>
            <person name="Liang C."/>
            <person name="Lipzen A."/>
            <person name="Lutzoni F."/>
            <person name="Magnuson J."/>
            <person name="Mondo S."/>
            <person name="Nolan M."/>
            <person name="Ohm R."/>
            <person name="Pangilinan J."/>
            <person name="Park H.-J."/>
            <person name="Ramirez L."/>
            <person name="Alfaro M."/>
            <person name="Sun H."/>
            <person name="Tritt A."/>
            <person name="Yoshinaga Y."/>
            <person name="Zwiers L.-H."/>
            <person name="Turgeon B."/>
            <person name="Goodwin S."/>
            <person name="Spatafora J."/>
            <person name="Crous P."/>
            <person name="Grigoriev I."/>
        </authorList>
    </citation>
    <scope>NUCLEOTIDE SEQUENCE</scope>
    <source>
        <strain evidence="3">CBS 110217</strain>
    </source>
</reference>
<dbReference type="PANTHER" id="PTHR12993:SF11">
    <property type="entry name" value="N-ACETYLGLUCOSAMINYL-PHOSPHATIDYLINOSITOL DE-N-ACETYLASE"/>
    <property type="match status" value="1"/>
</dbReference>